<proteinExistence type="predicted"/>
<evidence type="ECO:0000256" key="1">
    <source>
        <dbReference type="ARBA" id="ARBA00004651"/>
    </source>
</evidence>
<evidence type="ECO:0000256" key="5">
    <source>
        <dbReference type="ARBA" id="ARBA00023136"/>
    </source>
</evidence>
<dbReference type="PANTHER" id="PTHR40035">
    <property type="entry name" value="ATP SYNTHASE PROTEIN I"/>
    <property type="match status" value="1"/>
</dbReference>
<evidence type="ECO:0000256" key="6">
    <source>
        <dbReference type="SAM" id="Phobius"/>
    </source>
</evidence>
<keyword evidence="3 6" id="KW-0812">Transmembrane</keyword>
<gene>
    <name evidence="7" type="ORF">C7437_102348</name>
</gene>
<dbReference type="InterPro" id="IPR039072">
    <property type="entry name" value="ATP_synth_I_Bacilli"/>
</dbReference>
<keyword evidence="5 6" id="KW-0472">Membrane</keyword>
<dbReference type="RefSeq" id="WP_111439322.1">
    <property type="nucleotide sequence ID" value="NZ_QKZI01000002.1"/>
</dbReference>
<reference evidence="7 8" key="1">
    <citation type="submission" date="2018-06" db="EMBL/GenBank/DDBJ databases">
        <title>Genomic Encyclopedia of Type Strains, Phase IV (KMG-IV): sequencing the most valuable type-strain genomes for metagenomic binning, comparative biology and taxonomic classification.</title>
        <authorList>
            <person name="Goeker M."/>
        </authorList>
    </citation>
    <scope>NUCLEOTIDE SEQUENCE [LARGE SCALE GENOMIC DNA]</scope>
    <source>
        <strain evidence="7 8">DSM 5</strain>
    </source>
</reference>
<comment type="caution">
    <text evidence="7">The sequence shown here is derived from an EMBL/GenBank/DDBJ whole genome shotgun (WGS) entry which is preliminary data.</text>
</comment>
<dbReference type="Pfam" id="PF03899">
    <property type="entry name" value="ATP-synt_I"/>
    <property type="match status" value="1"/>
</dbReference>
<dbReference type="Proteomes" id="UP000248646">
    <property type="component" value="Unassembled WGS sequence"/>
</dbReference>
<evidence type="ECO:0000256" key="2">
    <source>
        <dbReference type="ARBA" id="ARBA00022475"/>
    </source>
</evidence>
<evidence type="ECO:0000256" key="3">
    <source>
        <dbReference type="ARBA" id="ARBA00022692"/>
    </source>
</evidence>
<dbReference type="AlphaFoldDB" id="A0A2W7MIB2"/>
<dbReference type="InterPro" id="IPR005598">
    <property type="entry name" value="ATP_synth_I"/>
</dbReference>
<protein>
    <submittedName>
        <fullName evidence="7">ATP synthase protein I</fullName>
    </submittedName>
</protein>
<organism evidence="7 8">
    <name type="scientific">Psychrobacillus insolitus</name>
    <dbReference type="NCBI Taxonomy" id="1461"/>
    <lineage>
        <taxon>Bacteria</taxon>
        <taxon>Bacillati</taxon>
        <taxon>Bacillota</taxon>
        <taxon>Bacilli</taxon>
        <taxon>Bacillales</taxon>
        <taxon>Bacillaceae</taxon>
        <taxon>Psychrobacillus</taxon>
    </lineage>
</organism>
<feature type="transmembrane region" description="Helical" evidence="6">
    <location>
        <begin position="98"/>
        <end position="119"/>
    </location>
</feature>
<dbReference type="OrthoDB" id="2355635at2"/>
<keyword evidence="8" id="KW-1185">Reference proteome</keyword>
<feature type="transmembrane region" description="Helical" evidence="6">
    <location>
        <begin position="34"/>
        <end position="53"/>
    </location>
</feature>
<accession>A0A2W7MIB2</accession>
<name>A0A2W7MIB2_9BACI</name>
<sequence>MLEMQGIFTKQKKYEFFLLAVCAIGWGFTPYSTFFAGIALGSLFGLYNFWILVRRMEKFDRVVDGPGGKKVSVGTAYRFGSGIAAVAIALTFPDEIHLIGTVVGLMIPYVLLIVERIMFHARN</sequence>
<dbReference type="GO" id="GO:0005886">
    <property type="term" value="C:plasma membrane"/>
    <property type="evidence" value="ECO:0007669"/>
    <property type="project" value="UniProtKB-SubCell"/>
</dbReference>
<evidence type="ECO:0000256" key="4">
    <source>
        <dbReference type="ARBA" id="ARBA00022989"/>
    </source>
</evidence>
<evidence type="ECO:0000313" key="8">
    <source>
        <dbReference type="Proteomes" id="UP000248646"/>
    </source>
</evidence>
<keyword evidence="4 6" id="KW-1133">Transmembrane helix</keyword>
<feature type="transmembrane region" description="Helical" evidence="6">
    <location>
        <begin position="12"/>
        <end position="28"/>
    </location>
</feature>
<evidence type="ECO:0000313" key="7">
    <source>
        <dbReference type="EMBL" id="PZX05881.1"/>
    </source>
</evidence>
<feature type="transmembrane region" description="Helical" evidence="6">
    <location>
        <begin position="74"/>
        <end position="92"/>
    </location>
</feature>
<comment type="subcellular location">
    <subcellularLocation>
        <location evidence="1">Cell membrane</location>
        <topology evidence="1">Multi-pass membrane protein</topology>
    </subcellularLocation>
</comment>
<dbReference type="PANTHER" id="PTHR40035:SF1">
    <property type="entry name" value="ATP SYNTHASE PROTEIN I"/>
    <property type="match status" value="1"/>
</dbReference>
<keyword evidence="2" id="KW-1003">Cell membrane</keyword>
<dbReference type="EMBL" id="QKZI01000002">
    <property type="protein sequence ID" value="PZX05881.1"/>
    <property type="molecule type" value="Genomic_DNA"/>
</dbReference>